<dbReference type="InterPro" id="IPR002110">
    <property type="entry name" value="Ankyrin_rpt"/>
</dbReference>
<name>A0A8S3BWD0_9BILA</name>
<dbReference type="Pfam" id="PF12796">
    <property type="entry name" value="Ank_2"/>
    <property type="match status" value="1"/>
</dbReference>
<evidence type="ECO:0000313" key="4">
    <source>
        <dbReference type="EMBL" id="CAF4592818.1"/>
    </source>
</evidence>
<dbReference type="Proteomes" id="UP000681967">
    <property type="component" value="Unassembled WGS sequence"/>
</dbReference>
<gene>
    <name evidence="4" type="ORF">BYL167_LOCUS39785</name>
    <name evidence="5" type="ORF">BYL167_LOCUS43437</name>
    <name evidence="7" type="ORF">GIL414_LOCUS50116</name>
    <name evidence="6" type="ORF">SMN809_LOCUS46437</name>
</gene>
<dbReference type="EMBL" id="CAJOBH010096642">
    <property type="protein sequence ID" value="CAF4592818.1"/>
    <property type="molecule type" value="Genomic_DNA"/>
</dbReference>
<dbReference type="PANTHER" id="PTHR24173">
    <property type="entry name" value="ANKYRIN REPEAT CONTAINING"/>
    <property type="match status" value="1"/>
</dbReference>
<dbReference type="PANTHER" id="PTHR24173:SF74">
    <property type="entry name" value="ANKYRIN REPEAT DOMAIN-CONTAINING PROTEIN 16"/>
    <property type="match status" value="1"/>
</dbReference>
<feature type="non-terminal residue" evidence="7">
    <location>
        <position position="61"/>
    </location>
</feature>
<proteinExistence type="predicted"/>
<dbReference type="Gene3D" id="1.25.40.20">
    <property type="entry name" value="Ankyrin repeat-containing domain"/>
    <property type="match status" value="1"/>
</dbReference>
<evidence type="ECO:0008006" key="9">
    <source>
        <dbReference type="Google" id="ProtNLM"/>
    </source>
</evidence>
<evidence type="ECO:0000313" key="5">
    <source>
        <dbReference type="EMBL" id="CAF4683821.1"/>
    </source>
</evidence>
<sequence length="61" mass="6654">GCRMDLKNKVDATALHLAARHAHVEIARFLCLAGLNLNIQDKDGRTACQIAEINGNVEIVQ</sequence>
<dbReference type="EMBL" id="CAJOBJ010166251">
    <property type="protein sequence ID" value="CAF4865728.1"/>
    <property type="molecule type" value="Genomic_DNA"/>
</dbReference>
<keyword evidence="2 3" id="KW-0040">ANK repeat</keyword>
<feature type="non-terminal residue" evidence="7">
    <location>
        <position position="1"/>
    </location>
</feature>
<evidence type="ECO:0000256" key="1">
    <source>
        <dbReference type="ARBA" id="ARBA00022737"/>
    </source>
</evidence>
<organism evidence="7 8">
    <name type="scientific">Rotaria magnacalcarata</name>
    <dbReference type="NCBI Taxonomy" id="392030"/>
    <lineage>
        <taxon>Eukaryota</taxon>
        <taxon>Metazoa</taxon>
        <taxon>Spiralia</taxon>
        <taxon>Gnathifera</taxon>
        <taxon>Rotifera</taxon>
        <taxon>Eurotatoria</taxon>
        <taxon>Bdelloidea</taxon>
        <taxon>Philodinida</taxon>
        <taxon>Philodinidae</taxon>
        <taxon>Rotaria</taxon>
    </lineage>
</organism>
<accession>A0A8S3BWD0</accession>
<dbReference type="PROSITE" id="PS50088">
    <property type="entry name" value="ANK_REPEAT"/>
    <property type="match status" value="1"/>
</dbReference>
<dbReference type="SUPFAM" id="SSF48403">
    <property type="entry name" value="Ankyrin repeat"/>
    <property type="match status" value="1"/>
</dbReference>
<keyword evidence="1" id="KW-0677">Repeat</keyword>
<comment type="caution">
    <text evidence="7">The sequence shown here is derived from an EMBL/GenBank/DDBJ whole genome shotgun (WGS) entry which is preliminary data.</text>
</comment>
<feature type="repeat" description="ANK" evidence="3">
    <location>
        <begin position="10"/>
        <end position="42"/>
    </location>
</feature>
<evidence type="ECO:0000313" key="6">
    <source>
        <dbReference type="EMBL" id="CAF4783198.1"/>
    </source>
</evidence>
<evidence type="ECO:0000313" key="7">
    <source>
        <dbReference type="EMBL" id="CAF4865728.1"/>
    </source>
</evidence>
<dbReference type="Proteomes" id="UP000681720">
    <property type="component" value="Unassembled WGS sequence"/>
</dbReference>
<dbReference type="Proteomes" id="UP000676336">
    <property type="component" value="Unassembled WGS sequence"/>
</dbReference>
<evidence type="ECO:0000313" key="8">
    <source>
        <dbReference type="Proteomes" id="UP000681720"/>
    </source>
</evidence>
<protein>
    <recommendedName>
        <fullName evidence="9">ANK_REP_REGION domain-containing protein</fullName>
    </recommendedName>
</protein>
<dbReference type="EMBL" id="CAJOBH010115535">
    <property type="protein sequence ID" value="CAF4683821.1"/>
    <property type="molecule type" value="Genomic_DNA"/>
</dbReference>
<dbReference type="PROSITE" id="PS50297">
    <property type="entry name" value="ANK_REP_REGION"/>
    <property type="match status" value="1"/>
</dbReference>
<dbReference type="InterPro" id="IPR036770">
    <property type="entry name" value="Ankyrin_rpt-contain_sf"/>
</dbReference>
<evidence type="ECO:0000256" key="2">
    <source>
        <dbReference type="ARBA" id="ARBA00023043"/>
    </source>
</evidence>
<dbReference type="EMBL" id="CAJOBI010144433">
    <property type="protein sequence ID" value="CAF4783198.1"/>
    <property type="molecule type" value="Genomic_DNA"/>
</dbReference>
<reference evidence="7" key="1">
    <citation type="submission" date="2021-02" db="EMBL/GenBank/DDBJ databases">
        <authorList>
            <person name="Nowell W R."/>
        </authorList>
    </citation>
    <scope>NUCLEOTIDE SEQUENCE</scope>
</reference>
<dbReference type="AlphaFoldDB" id="A0A8S3BWD0"/>
<evidence type="ECO:0000256" key="3">
    <source>
        <dbReference type="PROSITE-ProRule" id="PRU00023"/>
    </source>
</evidence>